<protein>
    <submittedName>
        <fullName evidence="2">Putative phosphotransferase</fullName>
    </submittedName>
</protein>
<dbReference type="InterPro" id="IPR051678">
    <property type="entry name" value="AGP_Transferase"/>
</dbReference>
<evidence type="ECO:0000313" key="2">
    <source>
        <dbReference type="EMBL" id="CAA9330085.1"/>
    </source>
</evidence>
<keyword evidence="2" id="KW-0808">Transferase</keyword>
<evidence type="ECO:0000259" key="1">
    <source>
        <dbReference type="Pfam" id="PF01636"/>
    </source>
</evidence>
<organism evidence="2">
    <name type="scientific">uncultured Friedmanniella sp</name>
    <dbReference type="NCBI Taxonomy" id="335381"/>
    <lineage>
        <taxon>Bacteria</taxon>
        <taxon>Bacillati</taxon>
        <taxon>Actinomycetota</taxon>
        <taxon>Actinomycetes</taxon>
        <taxon>Propionibacteriales</taxon>
        <taxon>Nocardioidaceae</taxon>
        <taxon>Friedmanniella</taxon>
        <taxon>environmental samples</taxon>
    </lineage>
</organism>
<dbReference type="SUPFAM" id="SSF56112">
    <property type="entry name" value="Protein kinase-like (PK-like)"/>
    <property type="match status" value="1"/>
</dbReference>
<feature type="domain" description="Aminoglycoside phosphotransferase" evidence="1">
    <location>
        <begin position="41"/>
        <end position="266"/>
    </location>
</feature>
<name>A0A6J4LCU0_9ACTN</name>
<dbReference type="Gene3D" id="3.90.1200.10">
    <property type="match status" value="1"/>
</dbReference>
<dbReference type="AlphaFoldDB" id="A0A6J4LCU0"/>
<accession>A0A6J4LCU0</accession>
<dbReference type="CDD" id="cd05155">
    <property type="entry name" value="APH_ChoK_like_1"/>
    <property type="match status" value="1"/>
</dbReference>
<dbReference type="GO" id="GO:0016740">
    <property type="term" value="F:transferase activity"/>
    <property type="evidence" value="ECO:0007669"/>
    <property type="project" value="UniProtKB-KW"/>
</dbReference>
<proteinExistence type="predicted"/>
<gene>
    <name evidence="2" type="ORF">AVDCRST_MAG61-2821</name>
</gene>
<dbReference type="InterPro" id="IPR002575">
    <property type="entry name" value="Aminoglycoside_PTrfase"/>
</dbReference>
<dbReference type="InterPro" id="IPR011009">
    <property type="entry name" value="Kinase-like_dom_sf"/>
</dbReference>
<dbReference type="PANTHER" id="PTHR21310">
    <property type="entry name" value="AMINOGLYCOSIDE PHOSPHOTRANSFERASE-RELATED-RELATED"/>
    <property type="match status" value="1"/>
</dbReference>
<dbReference type="EMBL" id="CADCTT010000344">
    <property type="protein sequence ID" value="CAA9330085.1"/>
    <property type="molecule type" value="Genomic_DNA"/>
</dbReference>
<sequence length="310" mass="33638">MVPGWQGEVVDAEMDAQLVSCLLREQFPELAGQRVRPVEVQGWDNRTFRVGELLAARLPSAAGYAAAVAKEHRWLPVLAPQLAVPIPVPVAQGRPGCGLPWPWSVYRWLPGEPARTDRVPDLVRFARDLARFLTALQGFDATGGPAAGPHSSWRGGPLSRYDAETRATAAALADVVDVTAVLEVWQTAVSRPYTGRPAWVHGDVTGSNLLVEDGRLAAVIDFGSCAVGDPACDLVIAWTLLHGEARAAFRSAMPVEQAAWARARGWALWKALLTLAQGTHGSFEAERRYGWRCSAHDLIDELVTDQALSR</sequence>
<reference evidence="2" key="1">
    <citation type="submission" date="2020-02" db="EMBL/GenBank/DDBJ databases">
        <authorList>
            <person name="Meier V. D."/>
        </authorList>
    </citation>
    <scope>NUCLEOTIDE SEQUENCE</scope>
    <source>
        <strain evidence="2">AVDCRST_MAG61</strain>
    </source>
</reference>
<dbReference type="Pfam" id="PF01636">
    <property type="entry name" value="APH"/>
    <property type="match status" value="1"/>
</dbReference>
<dbReference type="PANTHER" id="PTHR21310:SF42">
    <property type="entry name" value="BIFUNCTIONAL AAC_APH"/>
    <property type="match status" value="1"/>
</dbReference>
<dbReference type="Gene3D" id="3.30.200.20">
    <property type="entry name" value="Phosphorylase Kinase, domain 1"/>
    <property type="match status" value="1"/>
</dbReference>